<dbReference type="InterPro" id="IPR051013">
    <property type="entry name" value="MBL_superfamily_lactonases"/>
</dbReference>
<dbReference type="GO" id="GO:0046872">
    <property type="term" value="F:metal ion binding"/>
    <property type="evidence" value="ECO:0007669"/>
    <property type="project" value="UniProtKB-KW"/>
</dbReference>
<dbReference type="OrthoDB" id="10250730at2759"/>
<evidence type="ECO:0000256" key="3">
    <source>
        <dbReference type="ARBA" id="ARBA00022801"/>
    </source>
</evidence>
<dbReference type="InterPro" id="IPR001279">
    <property type="entry name" value="Metallo-B-lactamas"/>
</dbReference>
<keyword evidence="4" id="KW-0862">Zinc</keyword>
<dbReference type="HOGENOM" id="CLU_030571_1_1_1"/>
<dbReference type="OMA" id="FRMYNWA"/>
<dbReference type="InterPro" id="IPR036866">
    <property type="entry name" value="RibonucZ/Hydroxyglut_hydro"/>
</dbReference>
<dbReference type="eggNOG" id="ENOG502QVU5">
    <property type="taxonomic scope" value="Eukaryota"/>
</dbReference>
<dbReference type="EMBL" id="KI912113">
    <property type="protein sequence ID" value="ETS80080.1"/>
    <property type="molecule type" value="Genomic_DNA"/>
</dbReference>
<keyword evidence="3" id="KW-0378">Hydrolase</keyword>
<comment type="similarity">
    <text evidence="1">Belongs to the metallo-beta-lactamase superfamily.</text>
</comment>
<dbReference type="Pfam" id="PF00753">
    <property type="entry name" value="Lactamase_B"/>
    <property type="match status" value="1"/>
</dbReference>
<evidence type="ECO:0000259" key="5">
    <source>
        <dbReference type="SMART" id="SM00849"/>
    </source>
</evidence>
<dbReference type="GeneID" id="19272622"/>
<evidence type="ECO:0000256" key="4">
    <source>
        <dbReference type="ARBA" id="ARBA00022833"/>
    </source>
</evidence>
<dbReference type="Proteomes" id="UP000030651">
    <property type="component" value="Unassembled WGS sequence"/>
</dbReference>
<keyword evidence="7" id="KW-1185">Reference proteome</keyword>
<dbReference type="AlphaFoldDB" id="W3X1X7"/>
<sequence>MSSPVPLPPASGDVEVVLLDGGGFTTADDTRLHQDGHEKPFYLYDWCFYIHHKTSGQRVLWDLGLSGDNADYTPFVVNNHFRFCNPTGPRQPLQEQLGALGLQATDITTIIFSHAHWDHCRPASAKFPNAKIYFGPGTSQHCSPGHIVNDQISQSVEWDSRYFGDDEVRTESFEELSGPWSPWGPFDLAMDFFGDGSFLIIQAPGHMPGNLAACARLETGERILLSSDCCHSMDILLGRREMAILPLPDGSTFCLHADIPAARETIRRLKECKEKYGVHIAMTHDPEWIQLRDNKVLMSMLPPYFDDACLDRIRAGMQP</sequence>
<gene>
    <name evidence="6" type="ORF">PFICI_07609</name>
</gene>
<proteinExistence type="inferred from homology"/>
<dbReference type="GO" id="GO:0016787">
    <property type="term" value="F:hydrolase activity"/>
    <property type="evidence" value="ECO:0007669"/>
    <property type="project" value="UniProtKB-KW"/>
</dbReference>
<evidence type="ECO:0000256" key="1">
    <source>
        <dbReference type="ARBA" id="ARBA00007749"/>
    </source>
</evidence>
<dbReference type="KEGG" id="pfy:PFICI_07609"/>
<name>W3X1X7_PESFW</name>
<evidence type="ECO:0000313" key="6">
    <source>
        <dbReference type="EMBL" id="ETS80080.1"/>
    </source>
</evidence>
<evidence type="ECO:0000313" key="7">
    <source>
        <dbReference type="Proteomes" id="UP000030651"/>
    </source>
</evidence>
<reference evidence="7" key="1">
    <citation type="journal article" date="2015" name="BMC Genomics">
        <title>Genomic and transcriptomic analysis of the endophytic fungus Pestalotiopsis fici reveals its lifestyle and high potential for synthesis of natural products.</title>
        <authorList>
            <person name="Wang X."/>
            <person name="Zhang X."/>
            <person name="Liu L."/>
            <person name="Xiang M."/>
            <person name="Wang W."/>
            <person name="Sun X."/>
            <person name="Che Y."/>
            <person name="Guo L."/>
            <person name="Liu G."/>
            <person name="Guo L."/>
            <person name="Wang C."/>
            <person name="Yin W.B."/>
            <person name="Stadler M."/>
            <person name="Zhang X."/>
            <person name="Liu X."/>
        </authorList>
    </citation>
    <scope>NUCLEOTIDE SEQUENCE [LARGE SCALE GENOMIC DNA]</scope>
    <source>
        <strain evidence="7">W106-1 / CGMCC3.15140</strain>
    </source>
</reference>
<evidence type="ECO:0000256" key="2">
    <source>
        <dbReference type="ARBA" id="ARBA00022723"/>
    </source>
</evidence>
<dbReference type="CDD" id="cd07730">
    <property type="entry name" value="metallo-hydrolase-like_MBL-fold"/>
    <property type="match status" value="1"/>
</dbReference>
<dbReference type="SMART" id="SM00849">
    <property type="entry name" value="Lactamase_B"/>
    <property type="match status" value="1"/>
</dbReference>
<accession>W3X1X7</accession>
<organism evidence="6 7">
    <name type="scientific">Pestalotiopsis fici (strain W106-1 / CGMCC3.15140)</name>
    <dbReference type="NCBI Taxonomy" id="1229662"/>
    <lineage>
        <taxon>Eukaryota</taxon>
        <taxon>Fungi</taxon>
        <taxon>Dikarya</taxon>
        <taxon>Ascomycota</taxon>
        <taxon>Pezizomycotina</taxon>
        <taxon>Sordariomycetes</taxon>
        <taxon>Xylariomycetidae</taxon>
        <taxon>Amphisphaeriales</taxon>
        <taxon>Sporocadaceae</taxon>
        <taxon>Pestalotiopsis</taxon>
    </lineage>
</organism>
<feature type="domain" description="Metallo-beta-lactamase" evidence="5">
    <location>
        <begin position="44"/>
        <end position="284"/>
    </location>
</feature>
<dbReference type="PANTHER" id="PTHR42978">
    <property type="entry name" value="QUORUM-QUENCHING LACTONASE YTNP-RELATED-RELATED"/>
    <property type="match status" value="1"/>
</dbReference>
<protein>
    <recommendedName>
        <fullName evidence="5">Metallo-beta-lactamase domain-containing protein</fullName>
    </recommendedName>
</protein>
<keyword evidence="2" id="KW-0479">Metal-binding</keyword>
<dbReference type="RefSeq" id="XP_007834381.1">
    <property type="nucleotide sequence ID" value="XM_007836190.1"/>
</dbReference>
<dbReference type="InParanoid" id="W3X1X7"/>
<dbReference type="SUPFAM" id="SSF56281">
    <property type="entry name" value="Metallo-hydrolase/oxidoreductase"/>
    <property type="match status" value="1"/>
</dbReference>
<dbReference type="Gene3D" id="3.60.15.10">
    <property type="entry name" value="Ribonuclease Z/Hydroxyacylglutathione hydrolase-like"/>
    <property type="match status" value="1"/>
</dbReference>
<dbReference type="PANTHER" id="PTHR42978:SF4">
    <property type="entry name" value="METALLO-BETA-LACTAMASE DOMAIN-CONTAINING PROTEIN"/>
    <property type="match status" value="1"/>
</dbReference>